<feature type="compositionally biased region" description="Polar residues" evidence="1">
    <location>
        <begin position="200"/>
        <end position="220"/>
    </location>
</feature>
<feature type="compositionally biased region" description="Polar residues" evidence="1">
    <location>
        <begin position="234"/>
        <end position="260"/>
    </location>
</feature>
<evidence type="ECO:0000313" key="4">
    <source>
        <dbReference type="Proteomes" id="UP001158576"/>
    </source>
</evidence>
<evidence type="ECO:0000256" key="2">
    <source>
        <dbReference type="SAM" id="Phobius"/>
    </source>
</evidence>
<accession>A0ABN7TBH9</accession>
<keyword evidence="2" id="KW-0812">Transmembrane</keyword>
<name>A0ABN7TBH9_OIKDI</name>
<dbReference type="EMBL" id="OU015567">
    <property type="protein sequence ID" value="CAG5113074.1"/>
    <property type="molecule type" value="Genomic_DNA"/>
</dbReference>
<feature type="region of interest" description="Disordered" evidence="1">
    <location>
        <begin position="181"/>
        <end position="262"/>
    </location>
</feature>
<gene>
    <name evidence="3" type="ORF">OKIOD_LOCUS15984</name>
</gene>
<keyword evidence="2" id="KW-1133">Transmembrane helix</keyword>
<evidence type="ECO:0000313" key="3">
    <source>
        <dbReference type="EMBL" id="CAG5113074.1"/>
    </source>
</evidence>
<dbReference type="Proteomes" id="UP001158576">
    <property type="component" value="Chromosome 2"/>
</dbReference>
<keyword evidence="2" id="KW-0472">Membrane</keyword>
<keyword evidence="4" id="KW-1185">Reference proteome</keyword>
<feature type="transmembrane region" description="Helical" evidence="2">
    <location>
        <begin position="16"/>
        <end position="40"/>
    </location>
</feature>
<organism evidence="3 4">
    <name type="scientific">Oikopleura dioica</name>
    <name type="common">Tunicate</name>
    <dbReference type="NCBI Taxonomy" id="34765"/>
    <lineage>
        <taxon>Eukaryota</taxon>
        <taxon>Metazoa</taxon>
        <taxon>Chordata</taxon>
        <taxon>Tunicata</taxon>
        <taxon>Appendicularia</taxon>
        <taxon>Copelata</taxon>
        <taxon>Oikopleuridae</taxon>
        <taxon>Oikopleura</taxon>
    </lineage>
</organism>
<reference evidence="3 4" key="1">
    <citation type="submission" date="2021-04" db="EMBL/GenBank/DDBJ databases">
        <authorList>
            <person name="Bliznina A."/>
        </authorList>
    </citation>
    <scope>NUCLEOTIDE SEQUENCE [LARGE SCALE GENOMIC DNA]</scope>
</reference>
<protein>
    <submittedName>
        <fullName evidence="3">Oidioi.mRNA.OKI2018_I69.chr2.g7219.t1.cds</fullName>
    </submittedName>
</protein>
<proteinExistence type="predicted"/>
<sequence>MSERSLMESTGLAEPFWYIIIATGGTFIILSTTVLVFVLCRYQQDRADRGQAVSAYCANDVYPDKRSSGGPDLWCRQEIELLKNNQPLTFGNSSSSDQQIVPINMGFSAYPDGTATLPTRHRVNANRWAQEQRQQEPPNWSYSTIRKPAVPKANAYTLPPTSNTPEHKLDRNTELVQLTAGRDSSKATPKHHPTAGIVPPTNQRVSKGLVSGTTCTSSDSPPRDFANYAKSQPKDNLNSEYSSYSFKNSHQSSQPTNNVPSKRHYQTINYHHKNPSFTTEKDQSALGYVPDPAMHFSEGHWDAVPKDHLSGTFDKLTRASNHYSQTQKHYHTIDRSGTLSKKAQDMKYRTLQQNNLF</sequence>
<evidence type="ECO:0000256" key="1">
    <source>
        <dbReference type="SAM" id="MobiDB-lite"/>
    </source>
</evidence>